<dbReference type="CDD" id="cd00056">
    <property type="entry name" value="ENDO3c"/>
    <property type="match status" value="1"/>
</dbReference>
<keyword evidence="6" id="KW-0408">Iron</keyword>
<dbReference type="SUPFAM" id="SSF48150">
    <property type="entry name" value="DNA-glycosylase"/>
    <property type="match status" value="1"/>
</dbReference>
<comment type="similarity">
    <text evidence="2">Belongs to the Nth/MutY family.</text>
</comment>
<evidence type="ECO:0000256" key="8">
    <source>
        <dbReference type="ARBA" id="ARBA00023204"/>
    </source>
</evidence>
<dbReference type="GO" id="GO:0032357">
    <property type="term" value="F:oxidized purine DNA binding"/>
    <property type="evidence" value="ECO:0007669"/>
    <property type="project" value="TreeGrafter"/>
</dbReference>
<dbReference type="InterPro" id="IPR011257">
    <property type="entry name" value="DNA_glycosylase"/>
</dbReference>
<evidence type="ECO:0000256" key="6">
    <source>
        <dbReference type="ARBA" id="ARBA00023004"/>
    </source>
</evidence>
<comment type="cofactor">
    <cofactor evidence="1">
        <name>[4Fe-4S] cluster</name>
        <dbReference type="ChEBI" id="CHEBI:49883"/>
    </cofactor>
</comment>
<evidence type="ECO:0000256" key="5">
    <source>
        <dbReference type="ARBA" id="ARBA00022801"/>
    </source>
</evidence>
<evidence type="ECO:0000256" key="2">
    <source>
        <dbReference type="ARBA" id="ARBA00008343"/>
    </source>
</evidence>
<keyword evidence="3" id="KW-0479">Metal-binding</keyword>
<organism evidence="11">
    <name type="scientific">mine drainage metagenome</name>
    <dbReference type="NCBI Taxonomy" id="410659"/>
    <lineage>
        <taxon>unclassified sequences</taxon>
        <taxon>metagenomes</taxon>
        <taxon>ecological metagenomes</taxon>
    </lineage>
</organism>
<evidence type="ECO:0000256" key="9">
    <source>
        <dbReference type="ARBA" id="ARBA00023295"/>
    </source>
</evidence>
<evidence type="ECO:0000313" key="11">
    <source>
        <dbReference type="EMBL" id="CBH75604.1"/>
    </source>
</evidence>
<keyword evidence="4" id="KW-0227">DNA damage</keyword>
<protein>
    <submittedName>
        <fullName evidence="11">HhH-GPD</fullName>
    </submittedName>
</protein>
<keyword evidence="7" id="KW-0411">Iron-sulfur</keyword>
<dbReference type="SMART" id="SM00478">
    <property type="entry name" value="ENDO3c"/>
    <property type="match status" value="1"/>
</dbReference>
<proteinExistence type="inferred from homology"/>
<keyword evidence="8" id="KW-0234">DNA repair</keyword>
<feature type="domain" description="HhH-GPD" evidence="10">
    <location>
        <begin position="37"/>
        <end position="187"/>
    </location>
</feature>
<dbReference type="Pfam" id="PF00730">
    <property type="entry name" value="HhH-GPD"/>
    <property type="match status" value="1"/>
</dbReference>
<dbReference type="SMART" id="SM00525">
    <property type="entry name" value="FES"/>
    <property type="match status" value="1"/>
</dbReference>
<evidence type="ECO:0000256" key="4">
    <source>
        <dbReference type="ARBA" id="ARBA00022763"/>
    </source>
</evidence>
<dbReference type="PANTHER" id="PTHR42944:SF1">
    <property type="entry name" value="ADENINE DNA GLYCOSYLASE"/>
    <property type="match status" value="1"/>
</dbReference>
<keyword evidence="9" id="KW-0326">Glycosidase</keyword>
<reference evidence="11" key="1">
    <citation type="submission" date="2009-10" db="EMBL/GenBank/DDBJ databases">
        <title>Diversity of trophic interactions inside an arsenic-rich microbial ecosystem.</title>
        <authorList>
            <person name="Bertin P.N."/>
            <person name="Heinrich-Salmeron A."/>
            <person name="Pelletier E."/>
            <person name="Goulhen-Chollet F."/>
            <person name="Arsene-Ploetze F."/>
            <person name="Gallien S."/>
            <person name="Calteau A."/>
            <person name="Vallenet D."/>
            <person name="Casiot C."/>
            <person name="Chane-Woon-Ming B."/>
            <person name="Giloteaux L."/>
            <person name="Barakat M."/>
            <person name="Bonnefoy V."/>
            <person name="Bruneel O."/>
            <person name="Chandler M."/>
            <person name="Cleiss J."/>
            <person name="Duran R."/>
            <person name="Elbaz-Poulichet F."/>
            <person name="Fonknechten N."/>
            <person name="Lauga B."/>
            <person name="Mornico D."/>
            <person name="Ortet P."/>
            <person name="Schaeffer C."/>
            <person name="Siguier P."/>
            <person name="Alexander Thil Smith A."/>
            <person name="Van Dorsselaer A."/>
            <person name="Weissenbach J."/>
            <person name="Medigue C."/>
            <person name="Le Paslier D."/>
        </authorList>
    </citation>
    <scope>NUCLEOTIDE SEQUENCE</scope>
</reference>
<dbReference type="Pfam" id="PF10576">
    <property type="entry name" value="EndIII_4Fe-2S"/>
    <property type="match status" value="1"/>
</dbReference>
<dbReference type="GO" id="GO:0035485">
    <property type="term" value="F:adenine/guanine mispair binding"/>
    <property type="evidence" value="ECO:0007669"/>
    <property type="project" value="TreeGrafter"/>
</dbReference>
<dbReference type="InterPro" id="IPR023170">
    <property type="entry name" value="HhH_base_excis_C"/>
</dbReference>
<dbReference type="GO" id="GO:0051539">
    <property type="term" value="F:4 iron, 4 sulfur cluster binding"/>
    <property type="evidence" value="ECO:0007669"/>
    <property type="project" value="InterPro"/>
</dbReference>
<dbReference type="Gene3D" id="1.10.1670.10">
    <property type="entry name" value="Helix-hairpin-Helix base-excision DNA repair enzymes (C-terminal)"/>
    <property type="match status" value="1"/>
</dbReference>
<keyword evidence="5" id="KW-0378">Hydrolase</keyword>
<evidence type="ECO:0000256" key="7">
    <source>
        <dbReference type="ARBA" id="ARBA00023014"/>
    </source>
</evidence>
<accession>E6PGL6</accession>
<evidence type="ECO:0000256" key="1">
    <source>
        <dbReference type="ARBA" id="ARBA00001966"/>
    </source>
</evidence>
<evidence type="ECO:0000256" key="3">
    <source>
        <dbReference type="ARBA" id="ARBA00022723"/>
    </source>
</evidence>
<dbReference type="GO" id="GO:0034039">
    <property type="term" value="F:8-oxo-7,8-dihydroguanine DNA N-glycosylase activity"/>
    <property type="evidence" value="ECO:0007669"/>
    <property type="project" value="TreeGrafter"/>
</dbReference>
<dbReference type="PANTHER" id="PTHR42944">
    <property type="entry name" value="ADENINE DNA GLYCOSYLASE"/>
    <property type="match status" value="1"/>
</dbReference>
<dbReference type="GO" id="GO:0046872">
    <property type="term" value="F:metal ion binding"/>
    <property type="evidence" value="ECO:0007669"/>
    <property type="project" value="UniProtKB-KW"/>
</dbReference>
<dbReference type="GO" id="GO:0006284">
    <property type="term" value="P:base-excision repair"/>
    <property type="evidence" value="ECO:0007669"/>
    <property type="project" value="InterPro"/>
</dbReference>
<dbReference type="GO" id="GO:0000701">
    <property type="term" value="F:purine-specific mismatch base pair DNA N-glycosylase activity"/>
    <property type="evidence" value="ECO:0007669"/>
    <property type="project" value="TreeGrafter"/>
</dbReference>
<name>E6PGL6_9ZZZZ</name>
<evidence type="ECO:0000259" key="10">
    <source>
        <dbReference type="SMART" id="SM00478"/>
    </source>
</evidence>
<dbReference type="Gene3D" id="1.10.340.30">
    <property type="entry name" value="Hypothetical protein, domain 2"/>
    <property type="match status" value="1"/>
</dbReference>
<dbReference type="InterPro" id="IPR003265">
    <property type="entry name" value="HhH-GPD_domain"/>
</dbReference>
<dbReference type="AlphaFoldDB" id="E6PGL6"/>
<dbReference type="GO" id="GO:0006298">
    <property type="term" value="P:mismatch repair"/>
    <property type="evidence" value="ECO:0007669"/>
    <property type="project" value="TreeGrafter"/>
</dbReference>
<gene>
    <name evidence="11" type="ORF">CARN1_1282</name>
</gene>
<dbReference type="InterPro" id="IPR003651">
    <property type="entry name" value="Endonuclease3_FeS-loop_motif"/>
</dbReference>
<dbReference type="EMBL" id="CABL01000013">
    <property type="protein sequence ID" value="CBH75604.1"/>
    <property type="molecule type" value="Genomic_DNA"/>
</dbReference>
<comment type="caution">
    <text evidence="11">The sequence shown here is derived from an EMBL/GenBank/DDBJ whole genome shotgun (WGS) entry which is preliminary data.</text>
</comment>
<sequence length="302" mass="33644">MTGIQRRLLAWYAKYGRANLPWRVVRDPYYTVVSEFMLQQTQVDRVVPIFGTFISRFPTFSALAKGPQSEVVRYWKGLGYNTRAVRLKALADAVVTKFGGEMPTEENLLLELPGVGPYTVAAIRAFAFNYDAAPMDTNVRRIVHRVHFGIEYPAKAASKELDMLARQLVPNGKAHDWSSAMMDLGALVCTARAPRCAACPLQTLCVAAPIDAARLERLREEFAKPATAKEPVPFELTARFARGRIVDRLRELPPGERISLLDLEREIVGIVAAEVGERFDELVAALEKEKIVARDGNEISLA</sequence>
<dbReference type="InterPro" id="IPR044298">
    <property type="entry name" value="MIG/MutY"/>
</dbReference>